<accession>A0A413UBV8</accession>
<comment type="caution">
    <text evidence="2">The sequence shown here is derived from an EMBL/GenBank/DDBJ whole genome shotgun (WGS) entry which is preliminary data.</text>
</comment>
<dbReference type="InterPro" id="IPR039519">
    <property type="entry name" value="YokE-like_PH"/>
</dbReference>
<feature type="domain" description="YokE-like PH" evidence="1">
    <location>
        <begin position="61"/>
        <end position="111"/>
    </location>
</feature>
<evidence type="ECO:0000259" key="1">
    <source>
        <dbReference type="Pfam" id="PF14470"/>
    </source>
</evidence>
<gene>
    <name evidence="2" type="ORF">DW907_07515</name>
</gene>
<proteinExistence type="predicted"/>
<protein>
    <recommendedName>
        <fullName evidence="1">YokE-like PH domain-containing protein</fullName>
    </recommendedName>
</protein>
<reference evidence="2 3" key="1">
    <citation type="submission" date="2018-08" db="EMBL/GenBank/DDBJ databases">
        <title>A genome reference for cultivated species of the human gut microbiota.</title>
        <authorList>
            <person name="Zou Y."/>
            <person name="Xue W."/>
            <person name="Luo G."/>
        </authorList>
    </citation>
    <scope>NUCLEOTIDE SEQUENCE [LARGE SCALE GENOMIC DNA]</scope>
    <source>
        <strain evidence="2 3">AM42-13AC</strain>
    </source>
</reference>
<organism evidence="2 3">
    <name type="scientific">Holdemanella biformis</name>
    <dbReference type="NCBI Taxonomy" id="1735"/>
    <lineage>
        <taxon>Bacteria</taxon>
        <taxon>Bacillati</taxon>
        <taxon>Bacillota</taxon>
        <taxon>Erysipelotrichia</taxon>
        <taxon>Erysipelotrichales</taxon>
        <taxon>Erysipelotrichaceae</taxon>
        <taxon>Holdemanella</taxon>
    </lineage>
</organism>
<dbReference type="Proteomes" id="UP000285288">
    <property type="component" value="Unassembled WGS sequence"/>
</dbReference>
<evidence type="ECO:0000313" key="2">
    <source>
        <dbReference type="EMBL" id="RHB04464.1"/>
    </source>
</evidence>
<evidence type="ECO:0000313" key="3">
    <source>
        <dbReference type="Proteomes" id="UP000285288"/>
    </source>
</evidence>
<sequence>MYDQEKIKKMKNHELAMEAYFYAYNHKLFGGASQKKAVKCYEQIIPILDSDERINLPFISTYGRCYVATEKRLIKCTKKLFGYEIEERNWNEIKHIFYTSTASRGALILDTVYGEVKIGVHRDGAGYACEVLRKLKEASK</sequence>
<dbReference type="RefSeq" id="WP_118011544.1">
    <property type="nucleotide sequence ID" value="NZ_CAUCEU010000078.1"/>
</dbReference>
<name>A0A413UBV8_9FIRM</name>
<dbReference type="AlphaFoldDB" id="A0A413UBV8"/>
<dbReference type="Pfam" id="PF14470">
    <property type="entry name" value="bPH_3"/>
    <property type="match status" value="1"/>
</dbReference>
<dbReference type="EMBL" id="QSGD01000027">
    <property type="protein sequence ID" value="RHB04464.1"/>
    <property type="molecule type" value="Genomic_DNA"/>
</dbReference>